<name>A0A9X3TUM2_9BACL</name>
<dbReference type="InterPro" id="IPR003607">
    <property type="entry name" value="HD/PDEase_dom"/>
</dbReference>
<dbReference type="NCBIfam" id="TIGR00277">
    <property type="entry name" value="HDIG"/>
    <property type="match status" value="1"/>
</dbReference>
<reference evidence="2" key="1">
    <citation type="submission" date="2022-12" db="EMBL/GenBank/DDBJ databases">
        <title>Draft genome sequence of the thermophilic strain Brevibacillus thermoruber HT42, isolated from Los Humeros, Puebla, Mexico, with biotechnological potential.</title>
        <authorList>
            <person name="Lara Sanchez J."/>
            <person name="Solis Palacios R."/>
            <person name="Bustos Baena A.S."/>
            <person name="Ruz Baez A.E."/>
            <person name="Espinosa Luna G."/>
            <person name="Oliart Ros R.M."/>
        </authorList>
    </citation>
    <scope>NUCLEOTIDE SEQUENCE</scope>
    <source>
        <strain evidence="2">HT42</strain>
    </source>
</reference>
<feature type="domain" description="HD-GYP" evidence="1">
    <location>
        <begin position="111"/>
        <end position="308"/>
    </location>
</feature>
<evidence type="ECO:0000313" key="2">
    <source>
        <dbReference type="EMBL" id="MDA5110700.1"/>
    </source>
</evidence>
<dbReference type="SMART" id="SM00471">
    <property type="entry name" value="HDc"/>
    <property type="match status" value="1"/>
</dbReference>
<protein>
    <submittedName>
        <fullName evidence="2">HD-GYP domain-containing protein</fullName>
    </submittedName>
</protein>
<keyword evidence="3" id="KW-1185">Reference proteome</keyword>
<dbReference type="PANTHER" id="PTHR43155:SF2">
    <property type="entry name" value="CYCLIC DI-GMP PHOSPHODIESTERASE PA4108"/>
    <property type="match status" value="1"/>
</dbReference>
<dbReference type="SUPFAM" id="SSF109604">
    <property type="entry name" value="HD-domain/PDEase-like"/>
    <property type="match status" value="1"/>
</dbReference>
<dbReference type="Pfam" id="PF13487">
    <property type="entry name" value="HD_5"/>
    <property type="match status" value="1"/>
</dbReference>
<dbReference type="Proteomes" id="UP001151071">
    <property type="component" value="Unassembled WGS sequence"/>
</dbReference>
<organism evidence="2 3">
    <name type="scientific">Brevibacillus thermoruber</name>
    <dbReference type="NCBI Taxonomy" id="33942"/>
    <lineage>
        <taxon>Bacteria</taxon>
        <taxon>Bacillati</taxon>
        <taxon>Bacillota</taxon>
        <taxon>Bacilli</taxon>
        <taxon>Bacillales</taxon>
        <taxon>Paenibacillaceae</taxon>
        <taxon>Brevibacillus</taxon>
    </lineage>
</organism>
<proteinExistence type="predicted"/>
<dbReference type="RefSeq" id="WP_271140911.1">
    <property type="nucleotide sequence ID" value="NZ_JAPYYP010000039.1"/>
</dbReference>
<evidence type="ECO:0000259" key="1">
    <source>
        <dbReference type="PROSITE" id="PS51832"/>
    </source>
</evidence>
<sequence>MAEAKPSRSILGKTLAQDVYNQYGLLLLPAGAVLHESDIRLLSAHQVETVHLAESEEDPAMPTPLIHWQEAEAARQYMEAVKQTEHLFLQIANGSIPPLHQFNEVFYPLLDDVLKRHGFLRFVYIKEGTEQYTYRHSLHVGILSALIGKLMGRSREEIVRLGQAGLLHDVGKMLMPPDILMKPTRLTDEEFAIMKQHAKLGEQLLRSMEGTDEIIPLCALMHHERLDGSGYPAGLTQADIPLECQIVSVADVFDAICSDRVYRKGTSPFEASNVLWQSACEGKLNPEIVTRFIHYVVMLYVGSRACLNNGEQVEVVMIHTDEPMRPLVRRGDDYLDLRQHRSLHIQSIIA</sequence>
<dbReference type="PROSITE" id="PS51832">
    <property type="entry name" value="HD_GYP"/>
    <property type="match status" value="1"/>
</dbReference>
<dbReference type="InterPro" id="IPR037522">
    <property type="entry name" value="HD_GYP_dom"/>
</dbReference>
<dbReference type="InterPro" id="IPR006675">
    <property type="entry name" value="HDIG_dom"/>
</dbReference>
<dbReference type="CDD" id="cd00077">
    <property type="entry name" value="HDc"/>
    <property type="match status" value="1"/>
</dbReference>
<comment type="caution">
    <text evidence="2">The sequence shown here is derived from an EMBL/GenBank/DDBJ whole genome shotgun (WGS) entry which is preliminary data.</text>
</comment>
<dbReference type="AlphaFoldDB" id="A0A9X3TUM2"/>
<dbReference type="PANTHER" id="PTHR43155">
    <property type="entry name" value="CYCLIC DI-GMP PHOSPHODIESTERASE PA4108-RELATED"/>
    <property type="match status" value="1"/>
</dbReference>
<evidence type="ECO:0000313" key="3">
    <source>
        <dbReference type="Proteomes" id="UP001151071"/>
    </source>
</evidence>
<dbReference type="EMBL" id="JAPYYP010000039">
    <property type="protein sequence ID" value="MDA5110700.1"/>
    <property type="molecule type" value="Genomic_DNA"/>
</dbReference>
<gene>
    <name evidence="2" type="ORF">O3V59_20370</name>
</gene>
<dbReference type="Gene3D" id="1.10.3210.10">
    <property type="entry name" value="Hypothetical protein af1432"/>
    <property type="match status" value="1"/>
</dbReference>
<accession>A0A9X3TUM2</accession>